<proteinExistence type="predicted"/>
<dbReference type="Proteomes" id="UP000596427">
    <property type="component" value="Chromosome"/>
</dbReference>
<dbReference type="RefSeq" id="WP_231711093.1">
    <property type="nucleotide sequence ID" value="NZ_CP063362.1"/>
</dbReference>
<accession>A0A974PL76</accession>
<protein>
    <submittedName>
        <fullName evidence="2">Helix-turn-helix domain-containing protein</fullName>
    </submittedName>
</protein>
<organism evidence="2 3">
    <name type="scientific">Xanthobacter dioxanivorans</name>
    <dbReference type="NCBI Taxonomy" id="2528964"/>
    <lineage>
        <taxon>Bacteria</taxon>
        <taxon>Pseudomonadati</taxon>
        <taxon>Pseudomonadota</taxon>
        <taxon>Alphaproteobacteria</taxon>
        <taxon>Hyphomicrobiales</taxon>
        <taxon>Xanthobacteraceae</taxon>
        <taxon>Xanthobacter</taxon>
    </lineage>
</organism>
<gene>
    <name evidence="2" type="ORF">EZH22_21605</name>
</gene>
<evidence type="ECO:0000313" key="2">
    <source>
        <dbReference type="EMBL" id="QRG05627.1"/>
    </source>
</evidence>
<dbReference type="SUPFAM" id="SSF47413">
    <property type="entry name" value="lambda repressor-like DNA-binding domains"/>
    <property type="match status" value="1"/>
</dbReference>
<dbReference type="CDD" id="cd00093">
    <property type="entry name" value="HTH_XRE"/>
    <property type="match status" value="1"/>
</dbReference>
<dbReference type="Pfam" id="PF01381">
    <property type="entry name" value="HTH_3"/>
    <property type="match status" value="1"/>
</dbReference>
<dbReference type="KEGG" id="xdi:EZH22_21605"/>
<dbReference type="PROSITE" id="PS50943">
    <property type="entry name" value="HTH_CROC1"/>
    <property type="match status" value="1"/>
</dbReference>
<dbReference type="InterPro" id="IPR010982">
    <property type="entry name" value="Lambda_DNA-bd_dom_sf"/>
</dbReference>
<dbReference type="AlphaFoldDB" id="A0A974PL76"/>
<dbReference type="EMBL" id="CP063362">
    <property type="protein sequence ID" value="QRG05627.1"/>
    <property type="molecule type" value="Genomic_DNA"/>
</dbReference>
<name>A0A974PL76_9HYPH</name>
<sequence>MARAALGWNTQELAAKAGVGLNTVNRFEAGQDARVSSVEKMRRALEAAGVIFVPENGEGPGVRLRKTTP</sequence>
<evidence type="ECO:0000313" key="3">
    <source>
        <dbReference type="Proteomes" id="UP000596427"/>
    </source>
</evidence>
<dbReference type="Gene3D" id="1.10.260.40">
    <property type="entry name" value="lambda repressor-like DNA-binding domains"/>
    <property type="match status" value="1"/>
</dbReference>
<feature type="domain" description="HTH cro/C1-type" evidence="1">
    <location>
        <begin position="2"/>
        <end position="52"/>
    </location>
</feature>
<keyword evidence="3" id="KW-1185">Reference proteome</keyword>
<dbReference type="GO" id="GO:0003677">
    <property type="term" value="F:DNA binding"/>
    <property type="evidence" value="ECO:0007669"/>
    <property type="project" value="InterPro"/>
</dbReference>
<reference evidence="2 3" key="1">
    <citation type="submission" date="2020-10" db="EMBL/GenBank/DDBJ databases">
        <title>Degradation of 1,4-Dioxane by Xanthobacter sp. YN2, via a Novel Group-2 Soluble Di-Iron Monooxygenase.</title>
        <authorList>
            <person name="Ma F."/>
            <person name="Wang Y."/>
            <person name="Yang J."/>
            <person name="Guo H."/>
            <person name="Su D."/>
            <person name="Yu L."/>
        </authorList>
    </citation>
    <scope>NUCLEOTIDE SEQUENCE [LARGE SCALE GENOMIC DNA]</scope>
    <source>
        <strain evidence="2 3">YN2</strain>
    </source>
</reference>
<evidence type="ECO:0000259" key="1">
    <source>
        <dbReference type="PROSITE" id="PS50943"/>
    </source>
</evidence>
<dbReference type="InterPro" id="IPR001387">
    <property type="entry name" value="Cro/C1-type_HTH"/>
</dbReference>